<comment type="caution">
    <text evidence="1">The sequence shown here is derived from an EMBL/GenBank/DDBJ whole genome shotgun (WGS) entry which is preliminary data.</text>
</comment>
<reference evidence="1 2" key="1">
    <citation type="submission" date="2024-01" db="EMBL/GenBank/DDBJ databases">
        <authorList>
            <person name="Waweru B."/>
        </authorList>
    </citation>
    <scope>NUCLEOTIDE SEQUENCE [LARGE SCALE GENOMIC DNA]</scope>
</reference>
<dbReference type="EMBL" id="CAWUPB010000027">
    <property type="protein sequence ID" value="CAK7322761.1"/>
    <property type="molecule type" value="Genomic_DNA"/>
</dbReference>
<dbReference type="AlphaFoldDB" id="A0AAV1QRZ7"/>
<proteinExistence type="predicted"/>
<keyword evidence="2" id="KW-1185">Reference proteome</keyword>
<gene>
    <name evidence="1" type="ORF">DCAF_LOCUS372</name>
</gene>
<evidence type="ECO:0000313" key="1">
    <source>
        <dbReference type="EMBL" id="CAK7322761.1"/>
    </source>
</evidence>
<accession>A0AAV1QRZ7</accession>
<dbReference type="Proteomes" id="UP001314170">
    <property type="component" value="Unassembled WGS sequence"/>
</dbReference>
<organism evidence="1 2">
    <name type="scientific">Dovyalis caffra</name>
    <dbReference type="NCBI Taxonomy" id="77055"/>
    <lineage>
        <taxon>Eukaryota</taxon>
        <taxon>Viridiplantae</taxon>
        <taxon>Streptophyta</taxon>
        <taxon>Embryophyta</taxon>
        <taxon>Tracheophyta</taxon>
        <taxon>Spermatophyta</taxon>
        <taxon>Magnoliopsida</taxon>
        <taxon>eudicotyledons</taxon>
        <taxon>Gunneridae</taxon>
        <taxon>Pentapetalae</taxon>
        <taxon>rosids</taxon>
        <taxon>fabids</taxon>
        <taxon>Malpighiales</taxon>
        <taxon>Salicaceae</taxon>
        <taxon>Flacourtieae</taxon>
        <taxon>Dovyalis</taxon>
    </lineage>
</organism>
<protein>
    <submittedName>
        <fullName evidence="1">Uncharacterized protein</fullName>
    </submittedName>
</protein>
<sequence length="58" mass="6662">MAIAYGPRPDSTLKTFAEFHRHLADLGIIWKASSMHDYNFWAFMKPFSAPTVPLSLFM</sequence>
<name>A0AAV1QRZ7_9ROSI</name>
<evidence type="ECO:0000313" key="2">
    <source>
        <dbReference type="Proteomes" id="UP001314170"/>
    </source>
</evidence>